<dbReference type="RefSeq" id="WP_167984288.1">
    <property type="nucleotide sequence ID" value="NZ_JAATEJ010000015.1"/>
</dbReference>
<organism evidence="2 3">
    <name type="scientific">Actinacidiphila epipremni</name>
    <dbReference type="NCBI Taxonomy" id="2053013"/>
    <lineage>
        <taxon>Bacteria</taxon>
        <taxon>Bacillati</taxon>
        <taxon>Actinomycetota</taxon>
        <taxon>Actinomycetes</taxon>
        <taxon>Kitasatosporales</taxon>
        <taxon>Streptomycetaceae</taxon>
        <taxon>Actinacidiphila</taxon>
    </lineage>
</organism>
<feature type="region of interest" description="Disordered" evidence="1">
    <location>
        <begin position="195"/>
        <end position="214"/>
    </location>
</feature>
<keyword evidence="2" id="KW-0238">DNA-binding</keyword>
<dbReference type="InterPro" id="IPR009351">
    <property type="entry name" value="AlkZ-like"/>
</dbReference>
<sequence length="412" mass="44589">MPTTQQALSDRTLNRTLLERQLLLHRTGRSAYDVTKWLLGLQSQTPSSPYPGLWSRIGEFGFGEVGRLLVERKVVRLALMRSTVHLVTAQDAPRLRQWLAPYLDRTFRSSTAARGAAPADRAEVVAYGSALLREHPRSPAELRAAFAERFPAADPAALVNALRSWVPLVQVPPRGVWGEPGGTVYALLDDWLGEGPHATPHATPHTTPDPGPDPAELVRRYLAAFGPASVADMQKWCGLTGLKPHFTAQDLRTYTARDGRPLYDLPEAQLTDPDTPVSARYVADFDNLLLSHADRTRIVPEAYRSRVMTANGLVHGTILVDGFVAGTWRFATARAQAQAQAQAQARAKEKSQAQATAKAKAKAQPKGAATVAVTPFAPLAAADRDALTAEGLRLLAAAYPQAAHDVTFAAAN</sequence>
<dbReference type="Pfam" id="PF06224">
    <property type="entry name" value="AlkZ-like"/>
    <property type="match status" value="1"/>
</dbReference>
<protein>
    <submittedName>
        <fullName evidence="2">Winged helix DNA-binding domain-containing protein</fullName>
    </submittedName>
</protein>
<gene>
    <name evidence="2" type="ORF">HCN08_18725</name>
</gene>
<name>A0ABX0ZUW9_9ACTN</name>
<dbReference type="PANTHER" id="PTHR38479:SF2">
    <property type="entry name" value="WINGED HELIX DNA-BINDING DOMAIN-CONTAINING PROTEIN"/>
    <property type="match status" value="1"/>
</dbReference>
<comment type="caution">
    <text evidence="2">The sequence shown here is derived from an EMBL/GenBank/DDBJ whole genome shotgun (WGS) entry which is preliminary data.</text>
</comment>
<evidence type="ECO:0000313" key="2">
    <source>
        <dbReference type="EMBL" id="NJP45421.1"/>
    </source>
</evidence>
<dbReference type="PANTHER" id="PTHR38479">
    <property type="entry name" value="LMO0824 PROTEIN"/>
    <property type="match status" value="1"/>
</dbReference>
<dbReference type="Proteomes" id="UP000734511">
    <property type="component" value="Unassembled WGS sequence"/>
</dbReference>
<feature type="compositionally biased region" description="Low complexity" evidence="1">
    <location>
        <begin position="195"/>
        <end position="206"/>
    </location>
</feature>
<proteinExistence type="predicted"/>
<keyword evidence="3" id="KW-1185">Reference proteome</keyword>
<evidence type="ECO:0000313" key="3">
    <source>
        <dbReference type="Proteomes" id="UP000734511"/>
    </source>
</evidence>
<accession>A0ABX0ZUW9</accession>
<dbReference type="GO" id="GO:0003677">
    <property type="term" value="F:DNA binding"/>
    <property type="evidence" value="ECO:0007669"/>
    <property type="project" value="UniProtKB-KW"/>
</dbReference>
<evidence type="ECO:0000256" key="1">
    <source>
        <dbReference type="SAM" id="MobiDB-lite"/>
    </source>
</evidence>
<reference evidence="2 3" key="1">
    <citation type="submission" date="2020-03" db="EMBL/GenBank/DDBJ databases">
        <title>WGS of actinomycetes isolated from Thailand.</title>
        <authorList>
            <person name="Thawai C."/>
        </authorList>
    </citation>
    <scope>NUCLEOTIDE SEQUENCE [LARGE SCALE GENOMIC DNA]</scope>
    <source>
        <strain evidence="2 3">PRB2-1</strain>
    </source>
</reference>
<dbReference type="EMBL" id="JAATEJ010000015">
    <property type="protein sequence ID" value="NJP45421.1"/>
    <property type="molecule type" value="Genomic_DNA"/>
</dbReference>